<dbReference type="EMBL" id="MU853343">
    <property type="protein sequence ID" value="KAK4112214.1"/>
    <property type="molecule type" value="Genomic_DNA"/>
</dbReference>
<evidence type="ECO:0000313" key="3">
    <source>
        <dbReference type="EMBL" id="KAK4112214.1"/>
    </source>
</evidence>
<dbReference type="InterPro" id="IPR002347">
    <property type="entry name" value="SDR_fam"/>
</dbReference>
<name>A0AAN6TD48_9PEZI</name>
<dbReference type="Gene3D" id="3.40.50.720">
    <property type="entry name" value="NAD(P)-binding Rossmann-like Domain"/>
    <property type="match status" value="1"/>
</dbReference>
<dbReference type="PANTHER" id="PTHR43669:SF3">
    <property type="entry name" value="ALCOHOL DEHYDROGENASE, PUTATIVE (AFU_ORTHOLOGUE AFUA_3G03445)-RELATED"/>
    <property type="match status" value="1"/>
</dbReference>
<accession>A0AAN6TD48</accession>
<comment type="similarity">
    <text evidence="1">Belongs to the short-chain dehydrogenases/reductases (SDR) family.</text>
</comment>
<evidence type="ECO:0000313" key="4">
    <source>
        <dbReference type="Proteomes" id="UP001302812"/>
    </source>
</evidence>
<dbReference type="Proteomes" id="UP001302812">
    <property type="component" value="Unassembled WGS sequence"/>
</dbReference>
<dbReference type="InterPro" id="IPR036291">
    <property type="entry name" value="NAD(P)-bd_dom_sf"/>
</dbReference>
<reference evidence="3" key="2">
    <citation type="submission" date="2023-05" db="EMBL/GenBank/DDBJ databases">
        <authorList>
            <consortium name="Lawrence Berkeley National Laboratory"/>
            <person name="Steindorff A."/>
            <person name="Hensen N."/>
            <person name="Bonometti L."/>
            <person name="Westerberg I."/>
            <person name="Brannstrom I.O."/>
            <person name="Guillou S."/>
            <person name="Cros-Aarteil S."/>
            <person name="Calhoun S."/>
            <person name="Haridas S."/>
            <person name="Kuo A."/>
            <person name="Mondo S."/>
            <person name="Pangilinan J."/>
            <person name="Riley R."/>
            <person name="Labutti K."/>
            <person name="Andreopoulos B."/>
            <person name="Lipzen A."/>
            <person name="Chen C."/>
            <person name="Yanf M."/>
            <person name="Daum C."/>
            <person name="Ng V."/>
            <person name="Clum A."/>
            <person name="Ohm R."/>
            <person name="Martin F."/>
            <person name="Silar P."/>
            <person name="Natvig D."/>
            <person name="Lalanne C."/>
            <person name="Gautier V."/>
            <person name="Ament-Velasquez S.L."/>
            <person name="Kruys A."/>
            <person name="Hutchinson M.I."/>
            <person name="Powell A.J."/>
            <person name="Barry K."/>
            <person name="Miller A.N."/>
            <person name="Grigoriev I.V."/>
            <person name="Debuchy R."/>
            <person name="Gladieux P."/>
            <person name="Thoren M.H."/>
            <person name="Johannesson H."/>
        </authorList>
    </citation>
    <scope>NUCLEOTIDE SEQUENCE</scope>
    <source>
        <strain evidence="3">CBS 508.74</strain>
    </source>
</reference>
<proteinExistence type="inferred from homology"/>
<organism evidence="3 4">
    <name type="scientific">Canariomyces notabilis</name>
    <dbReference type="NCBI Taxonomy" id="2074819"/>
    <lineage>
        <taxon>Eukaryota</taxon>
        <taxon>Fungi</taxon>
        <taxon>Dikarya</taxon>
        <taxon>Ascomycota</taxon>
        <taxon>Pezizomycotina</taxon>
        <taxon>Sordariomycetes</taxon>
        <taxon>Sordariomycetidae</taxon>
        <taxon>Sordariales</taxon>
        <taxon>Chaetomiaceae</taxon>
        <taxon>Canariomyces</taxon>
    </lineage>
</organism>
<reference evidence="3" key="1">
    <citation type="journal article" date="2023" name="Mol. Phylogenet. Evol.">
        <title>Genome-scale phylogeny and comparative genomics of the fungal order Sordariales.</title>
        <authorList>
            <person name="Hensen N."/>
            <person name="Bonometti L."/>
            <person name="Westerberg I."/>
            <person name="Brannstrom I.O."/>
            <person name="Guillou S."/>
            <person name="Cros-Aarteil S."/>
            <person name="Calhoun S."/>
            <person name="Haridas S."/>
            <person name="Kuo A."/>
            <person name="Mondo S."/>
            <person name="Pangilinan J."/>
            <person name="Riley R."/>
            <person name="LaButti K."/>
            <person name="Andreopoulos B."/>
            <person name="Lipzen A."/>
            <person name="Chen C."/>
            <person name="Yan M."/>
            <person name="Daum C."/>
            <person name="Ng V."/>
            <person name="Clum A."/>
            <person name="Steindorff A."/>
            <person name="Ohm R.A."/>
            <person name="Martin F."/>
            <person name="Silar P."/>
            <person name="Natvig D.O."/>
            <person name="Lalanne C."/>
            <person name="Gautier V."/>
            <person name="Ament-Velasquez S.L."/>
            <person name="Kruys A."/>
            <person name="Hutchinson M.I."/>
            <person name="Powell A.J."/>
            <person name="Barry K."/>
            <person name="Miller A.N."/>
            <person name="Grigoriev I.V."/>
            <person name="Debuchy R."/>
            <person name="Gladieux P."/>
            <person name="Hiltunen Thoren M."/>
            <person name="Johannesson H."/>
        </authorList>
    </citation>
    <scope>NUCLEOTIDE SEQUENCE</scope>
    <source>
        <strain evidence="3">CBS 508.74</strain>
    </source>
</reference>
<protein>
    <submittedName>
        <fullName evidence="3">NAD(P)-binding protein</fullName>
    </submittedName>
</protein>
<keyword evidence="2" id="KW-0560">Oxidoreductase</keyword>
<keyword evidence="4" id="KW-1185">Reference proteome</keyword>
<evidence type="ECO:0000256" key="1">
    <source>
        <dbReference type="ARBA" id="ARBA00006484"/>
    </source>
</evidence>
<dbReference type="SUPFAM" id="SSF51735">
    <property type="entry name" value="NAD(P)-binding Rossmann-fold domains"/>
    <property type="match status" value="1"/>
</dbReference>
<dbReference type="PANTHER" id="PTHR43669">
    <property type="entry name" value="5-KETO-D-GLUCONATE 5-REDUCTASE"/>
    <property type="match status" value="1"/>
</dbReference>
<sequence>METVLVVGATGHIGVSAIKAALRSKRNVLAIVRNQESANKLFKHVGSADGITTVEADVVSDTGVKGVVDQVRAGKLPAFQHVYSCVGGLYDGIPLKDITISELRYNMKVNFEANFLAYRETISYLLEQGRPATWTLCTGAQGDWAIRPLPAMTQGALFSMATGACRENEKTNVRFNEVYVAMRVEVDEVAAQNGTTSASEFSSVYEEILARPEIRGSRVRVAKREDMKDLQYTSKF</sequence>
<dbReference type="Pfam" id="PF00106">
    <property type="entry name" value="adh_short"/>
    <property type="match status" value="1"/>
</dbReference>
<dbReference type="GeneID" id="89935799"/>
<gene>
    <name evidence="3" type="ORF">N656DRAFT_710420</name>
</gene>
<comment type="caution">
    <text evidence="3">The sequence shown here is derived from an EMBL/GenBank/DDBJ whole genome shotgun (WGS) entry which is preliminary data.</text>
</comment>
<evidence type="ECO:0000256" key="2">
    <source>
        <dbReference type="ARBA" id="ARBA00023002"/>
    </source>
</evidence>
<dbReference type="AlphaFoldDB" id="A0AAN6TD48"/>
<dbReference type="RefSeq" id="XP_064669784.1">
    <property type="nucleotide sequence ID" value="XM_064811674.1"/>
</dbReference>
<dbReference type="GO" id="GO:0016491">
    <property type="term" value="F:oxidoreductase activity"/>
    <property type="evidence" value="ECO:0007669"/>
    <property type="project" value="UniProtKB-KW"/>
</dbReference>